<evidence type="ECO:0000313" key="2">
    <source>
        <dbReference type="EMBL" id="CAA9501802.1"/>
    </source>
</evidence>
<feature type="compositionally biased region" description="Basic residues" evidence="1">
    <location>
        <begin position="22"/>
        <end position="37"/>
    </location>
</feature>
<name>A0A6J4SK98_9ACTN</name>
<feature type="non-terminal residue" evidence="2">
    <location>
        <position position="1"/>
    </location>
</feature>
<dbReference type="EMBL" id="CADCVS010000258">
    <property type="protein sequence ID" value="CAA9501802.1"/>
    <property type="molecule type" value="Genomic_DNA"/>
</dbReference>
<dbReference type="EC" id="4.2.1.19" evidence="2"/>
<keyword evidence="2" id="KW-0456">Lyase</keyword>
<dbReference type="GO" id="GO:0004424">
    <property type="term" value="F:imidazoleglycerol-phosphate dehydratase activity"/>
    <property type="evidence" value="ECO:0007669"/>
    <property type="project" value="UniProtKB-EC"/>
</dbReference>
<organism evidence="2">
    <name type="scientific">uncultured Solirubrobacteraceae bacterium</name>
    <dbReference type="NCBI Taxonomy" id="1162706"/>
    <lineage>
        <taxon>Bacteria</taxon>
        <taxon>Bacillati</taxon>
        <taxon>Actinomycetota</taxon>
        <taxon>Thermoleophilia</taxon>
        <taxon>Solirubrobacterales</taxon>
        <taxon>Solirubrobacteraceae</taxon>
        <taxon>environmental samples</taxon>
    </lineage>
</organism>
<accession>A0A6J4SK98</accession>
<feature type="non-terminal residue" evidence="2">
    <location>
        <position position="199"/>
    </location>
</feature>
<evidence type="ECO:0000256" key="1">
    <source>
        <dbReference type="SAM" id="MobiDB-lite"/>
    </source>
</evidence>
<feature type="compositionally biased region" description="Low complexity" evidence="1">
    <location>
        <begin position="111"/>
        <end position="126"/>
    </location>
</feature>
<reference evidence="2" key="1">
    <citation type="submission" date="2020-02" db="EMBL/GenBank/DDBJ databases">
        <authorList>
            <person name="Meier V. D."/>
        </authorList>
    </citation>
    <scope>NUCLEOTIDE SEQUENCE</scope>
    <source>
        <strain evidence="2">AVDCRST_MAG30</strain>
    </source>
</reference>
<proteinExistence type="predicted"/>
<feature type="compositionally biased region" description="Basic and acidic residues" evidence="1">
    <location>
        <begin position="1"/>
        <end position="17"/>
    </location>
</feature>
<sequence length="199" mass="21679">DPAHRHPDPPDGGDRRLPGPRPGRHGRRRAPHRRRLPGPHARPAGPPRPARPRGRGDRRPADGRPPHGRGHGDRPGAGARRRAGRPARHPPLRPRRRPDGRGARRLRARRLGPPLLLVRRAHAAAGGHRGLRARGRRGVLPGGGERGAADAPPRAAGRHERPPHDRGVLQGVRPRPAGRRFGGPGRDRRPVDQGHADVM</sequence>
<protein>
    <submittedName>
        <fullName evidence="2">Imidazoleglycerol-phosphate dehydratase</fullName>
        <ecNumber evidence="2">4.2.1.19</ecNumber>
    </submittedName>
</protein>
<dbReference type="AlphaFoldDB" id="A0A6J4SK98"/>
<feature type="region of interest" description="Disordered" evidence="1">
    <location>
        <begin position="1"/>
        <end position="199"/>
    </location>
</feature>
<feature type="compositionally biased region" description="Basic and acidic residues" evidence="1">
    <location>
        <begin position="54"/>
        <end position="74"/>
    </location>
</feature>
<feature type="compositionally biased region" description="Basic and acidic residues" evidence="1">
    <location>
        <begin position="185"/>
        <end position="199"/>
    </location>
</feature>
<feature type="compositionally biased region" description="Basic residues" evidence="1">
    <location>
        <begin position="79"/>
        <end position="96"/>
    </location>
</feature>
<gene>
    <name evidence="2" type="ORF">AVDCRST_MAG30-1931</name>
</gene>
<feature type="compositionally biased region" description="Basic and acidic residues" evidence="1">
    <location>
        <begin position="157"/>
        <end position="167"/>
    </location>
</feature>